<accession>A0AAD7HM34</accession>
<sequence>MTRPREQEALLSVTNAFEDTIFVNQSTGATANATQYALNLFPNFGPAQADKVSSLYGGLGTQLFQETAIMGESIFICPTYYVLNAFAGRSFKGEFAIPPAVHGQDVPNYFPSILIDFPELASEFAPFEFNNTAFIDAFAQSFTSFAISLDPNIKIDRTITPKWNKW</sequence>
<protein>
    <recommendedName>
        <fullName evidence="3">Carboxylesterase type B domain-containing protein</fullName>
    </recommendedName>
</protein>
<comment type="caution">
    <text evidence="1">The sequence shown here is derived from an EMBL/GenBank/DDBJ whole genome shotgun (WGS) entry which is preliminary data.</text>
</comment>
<dbReference type="EMBL" id="JARJLG010000243">
    <property type="protein sequence ID" value="KAJ7723830.1"/>
    <property type="molecule type" value="Genomic_DNA"/>
</dbReference>
<organism evidence="1 2">
    <name type="scientific">Mycena maculata</name>
    <dbReference type="NCBI Taxonomy" id="230809"/>
    <lineage>
        <taxon>Eukaryota</taxon>
        <taxon>Fungi</taxon>
        <taxon>Dikarya</taxon>
        <taxon>Basidiomycota</taxon>
        <taxon>Agaricomycotina</taxon>
        <taxon>Agaricomycetes</taxon>
        <taxon>Agaricomycetidae</taxon>
        <taxon>Agaricales</taxon>
        <taxon>Marasmiineae</taxon>
        <taxon>Mycenaceae</taxon>
        <taxon>Mycena</taxon>
    </lineage>
</organism>
<reference evidence="1" key="1">
    <citation type="submission" date="2023-03" db="EMBL/GenBank/DDBJ databases">
        <title>Massive genome expansion in bonnet fungi (Mycena s.s.) driven by repeated elements and novel gene families across ecological guilds.</title>
        <authorList>
            <consortium name="Lawrence Berkeley National Laboratory"/>
            <person name="Harder C.B."/>
            <person name="Miyauchi S."/>
            <person name="Viragh M."/>
            <person name="Kuo A."/>
            <person name="Thoen E."/>
            <person name="Andreopoulos B."/>
            <person name="Lu D."/>
            <person name="Skrede I."/>
            <person name="Drula E."/>
            <person name="Henrissat B."/>
            <person name="Morin E."/>
            <person name="Kohler A."/>
            <person name="Barry K."/>
            <person name="LaButti K."/>
            <person name="Morin E."/>
            <person name="Salamov A."/>
            <person name="Lipzen A."/>
            <person name="Mereny Z."/>
            <person name="Hegedus B."/>
            <person name="Baldrian P."/>
            <person name="Stursova M."/>
            <person name="Weitz H."/>
            <person name="Taylor A."/>
            <person name="Grigoriev I.V."/>
            <person name="Nagy L.G."/>
            <person name="Martin F."/>
            <person name="Kauserud H."/>
        </authorList>
    </citation>
    <scope>NUCLEOTIDE SEQUENCE</scope>
    <source>
        <strain evidence="1">CBHHK188m</strain>
    </source>
</reference>
<evidence type="ECO:0008006" key="3">
    <source>
        <dbReference type="Google" id="ProtNLM"/>
    </source>
</evidence>
<dbReference type="Proteomes" id="UP001215280">
    <property type="component" value="Unassembled WGS sequence"/>
</dbReference>
<dbReference type="SUPFAM" id="SSF53474">
    <property type="entry name" value="alpha/beta-Hydrolases"/>
    <property type="match status" value="1"/>
</dbReference>
<evidence type="ECO:0000313" key="2">
    <source>
        <dbReference type="Proteomes" id="UP001215280"/>
    </source>
</evidence>
<dbReference type="Gene3D" id="3.40.50.1820">
    <property type="entry name" value="alpha/beta hydrolase"/>
    <property type="match status" value="1"/>
</dbReference>
<name>A0AAD7HM34_9AGAR</name>
<evidence type="ECO:0000313" key="1">
    <source>
        <dbReference type="EMBL" id="KAJ7723830.1"/>
    </source>
</evidence>
<proteinExistence type="predicted"/>
<keyword evidence="2" id="KW-1185">Reference proteome</keyword>
<dbReference type="AlphaFoldDB" id="A0AAD7HM34"/>
<gene>
    <name evidence="1" type="ORF">DFH07DRAFT_855526</name>
</gene>
<dbReference type="InterPro" id="IPR029058">
    <property type="entry name" value="AB_hydrolase_fold"/>
</dbReference>